<dbReference type="Pfam" id="PF02836">
    <property type="entry name" value="Glyco_hydro_2_C"/>
    <property type="match status" value="1"/>
</dbReference>
<dbReference type="InterPro" id="IPR014718">
    <property type="entry name" value="GH-type_carb-bd"/>
</dbReference>
<dbReference type="RefSeq" id="WP_377938960.1">
    <property type="nucleotide sequence ID" value="NZ_JBHTHQ010000021.1"/>
</dbReference>
<dbReference type="InterPro" id="IPR032312">
    <property type="entry name" value="LacZ_4"/>
</dbReference>
<evidence type="ECO:0000256" key="7">
    <source>
        <dbReference type="RuleBase" id="RU361154"/>
    </source>
</evidence>
<dbReference type="SUPFAM" id="SSF49303">
    <property type="entry name" value="beta-Galactosidase/glucuronidase domain"/>
    <property type="match status" value="2"/>
</dbReference>
<dbReference type="PANTHER" id="PTHR46323:SF2">
    <property type="entry name" value="BETA-GALACTOSIDASE"/>
    <property type="match status" value="1"/>
</dbReference>
<reference evidence="10" key="1">
    <citation type="journal article" date="2019" name="Int. J. Syst. Evol. Microbiol.">
        <title>The Global Catalogue of Microorganisms (GCM) 10K type strain sequencing project: providing services to taxonomists for standard genome sequencing and annotation.</title>
        <authorList>
            <consortium name="The Broad Institute Genomics Platform"/>
            <consortium name="The Broad Institute Genome Sequencing Center for Infectious Disease"/>
            <person name="Wu L."/>
            <person name="Ma J."/>
        </authorList>
    </citation>
    <scope>NUCLEOTIDE SEQUENCE [LARGE SCALE GENOMIC DNA]</scope>
    <source>
        <strain evidence="10">CCM 8604</strain>
    </source>
</reference>
<dbReference type="GO" id="GO:0016787">
    <property type="term" value="F:hydrolase activity"/>
    <property type="evidence" value="ECO:0007669"/>
    <property type="project" value="UniProtKB-KW"/>
</dbReference>
<comment type="similarity">
    <text evidence="2 7">Belongs to the glycosyl hydrolase 2 family.</text>
</comment>
<dbReference type="Proteomes" id="UP001597036">
    <property type="component" value="Unassembled WGS sequence"/>
</dbReference>
<dbReference type="Gene3D" id="2.60.40.10">
    <property type="entry name" value="Immunoglobulins"/>
    <property type="match status" value="2"/>
</dbReference>
<dbReference type="EMBL" id="JBHTHQ010000021">
    <property type="protein sequence ID" value="MFD0705267.1"/>
    <property type="molecule type" value="Genomic_DNA"/>
</dbReference>
<sequence length="1088" mass="122278">MDKKIKEPHVVIADKAVSEWIYDPEVCAVNRLNAHSSHSVFSAHDVDDVYDGSGNSKLYESLDSQTQWHAVVVEHSEELIDTVAHFSKDTDAHRALLQIAEKYNSDSSSVHIAKVPGHLETDGLLRHQYVNQQYPWDGHEELMAPNIPHKNHVGIYARDFDLTDYPAHIAQVQHSKNGERFTLTFDGAATAIYVWLNGTFVGYSEDSFTPSEFDVTDIIREKGNSLIVACYEFTSASWLEDQDFWRLHGLFRSVHINVIPAIHVQHIQISADFDTNTRLGTFNGFVLVGARESSTMHCELYDVQTGNMVWQSREAIPTCDENGESTIALKGSLTNAKPWSAEDPHLYRLRITVSDENGTIYEVAGQNIGFRHFALEDGIMKLNGKRILFKGVNRHEFESKTGRVVTRDQMIEDIKILKRLNINAVRTSHYPNQTAWYDLCDEYGIYVIDEANLETHGTWINSTNDIMDANAVPGSKVQWRNACIDRLNSMMMRDYNHPSVMLWSLGNESYGGSVFEDMYDFAHQHDSRPVHYEGITWNREFDYVSDIESRMYAHPDVIEQYVTGNSELGEPIKPYISCEYMHAMGNSVGGLHLYTELEKYDKYQGGFIWDFVDQAIVRKDENGKEHLAYGGDFYDRPNDYEFSGDGIVFANRVVSAKAAEVKQLYSNVKITVTPTGVEIRNDNLFTDTAEFTFTARVLVNGQEKASQSNITWDVPAGATRQFTLDWDKLADVASDVQAFEIVHEVDQVLARDTVWAKAGYVLSFGQLAVSIGKDTDESAAKPPIAFANPHGDKPSAVITNGIWNAGLRTSEAEVLLSRSQGGLVSFKRLHQKDNMVIRAPKLTTWRALTDNDRGYQAGFSRAQWMGAGRYAKVVGQEFVYGDADGSLVATYRYELADIEHTPVTVTYNVHADASIHLTVHFPGIANADGNSNPLVFGVEWMLPKAYNHTKFYGLGPEETYADRRHGAKLGVWETAVADDVQPYLVPQETGNHEGTRYMELTNDEGHGVRVIAHDLAHTFSFSALPYSSLMLEEALHQEELPSPSYSFLRLLAVQQGVGGDDTWGSPVHKEFEIDATQPLDLDVILQLI</sequence>
<protein>
    <recommendedName>
        <fullName evidence="3 7">Beta-galactosidase</fullName>
        <ecNumber evidence="3 7">3.2.1.23</ecNumber>
    </recommendedName>
    <alternativeName>
        <fullName evidence="6 7">Lactase</fullName>
    </alternativeName>
</protein>
<dbReference type="PROSITE" id="PS00719">
    <property type="entry name" value="GLYCOSYL_HYDROL_F2_1"/>
    <property type="match status" value="1"/>
</dbReference>
<proteinExistence type="inferred from homology"/>
<comment type="catalytic activity">
    <reaction evidence="1 7">
        <text>Hydrolysis of terminal non-reducing beta-D-galactose residues in beta-D-galactosides.</text>
        <dbReference type="EC" id="3.2.1.23"/>
    </reaction>
</comment>
<evidence type="ECO:0000256" key="6">
    <source>
        <dbReference type="ARBA" id="ARBA00032230"/>
    </source>
</evidence>
<dbReference type="Pfam" id="PF16353">
    <property type="entry name" value="LacZ_4"/>
    <property type="match status" value="1"/>
</dbReference>
<gene>
    <name evidence="9" type="ORF">ACFQY8_05865</name>
</gene>
<dbReference type="Pfam" id="PF02837">
    <property type="entry name" value="Glyco_hydro_2_N"/>
    <property type="match status" value="1"/>
</dbReference>
<dbReference type="InterPro" id="IPR050347">
    <property type="entry name" value="Bact_Beta-galactosidase"/>
</dbReference>
<dbReference type="PRINTS" id="PR00132">
    <property type="entry name" value="GLHYDRLASE2"/>
</dbReference>
<dbReference type="InterPro" id="IPR008979">
    <property type="entry name" value="Galactose-bd-like_sf"/>
</dbReference>
<dbReference type="InterPro" id="IPR004199">
    <property type="entry name" value="B-gal_small/dom_5"/>
</dbReference>
<dbReference type="Pfam" id="PF00703">
    <property type="entry name" value="Glyco_hydro_2"/>
    <property type="match status" value="1"/>
</dbReference>
<dbReference type="SUPFAM" id="SSF74650">
    <property type="entry name" value="Galactose mutarotase-like"/>
    <property type="match status" value="1"/>
</dbReference>
<evidence type="ECO:0000256" key="4">
    <source>
        <dbReference type="ARBA" id="ARBA00022801"/>
    </source>
</evidence>
<dbReference type="Pfam" id="PF02929">
    <property type="entry name" value="Bgal_small_N"/>
    <property type="match status" value="1"/>
</dbReference>
<dbReference type="InterPro" id="IPR011013">
    <property type="entry name" value="Gal_mutarotase_sf_dom"/>
</dbReference>
<accession>A0ABW2Y4U3</accession>
<organism evidence="9 10">
    <name type="scientific">Alloscardovia venturai</name>
    <dbReference type="NCBI Taxonomy" id="1769421"/>
    <lineage>
        <taxon>Bacteria</taxon>
        <taxon>Bacillati</taxon>
        <taxon>Actinomycetota</taxon>
        <taxon>Actinomycetes</taxon>
        <taxon>Bifidobacteriales</taxon>
        <taxon>Bifidobacteriaceae</taxon>
        <taxon>Alloscardovia</taxon>
    </lineage>
</organism>
<dbReference type="InterPro" id="IPR006101">
    <property type="entry name" value="Glyco_hydro_2"/>
</dbReference>
<dbReference type="Gene3D" id="3.20.20.80">
    <property type="entry name" value="Glycosidases"/>
    <property type="match status" value="1"/>
</dbReference>
<dbReference type="InterPro" id="IPR017853">
    <property type="entry name" value="GH"/>
</dbReference>
<dbReference type="SUPFAM" id="SSF51445">
    <property type="entry name" value="(Trans)glycosidases"/>
    <property type="match status" value="1"/>
</dbReference>
<dbReference type="Gene3D" id="2.70.98.10">
    <property type="match status" value="1"/>
</dbReference>
<evidence type="ECO:0000256" key="1">
    <source>
        <dbReference type="ARBA" id="ARBA00001412"/>
    </source>
</evidence>
<dbReference type="InterPro" id="IPR006103">
    <property type="entry name" value="Glyco_hydro_2_cat"/>
</dbReference>
<dbReference type="InterPro" id="IPR036156">
    <property type="entry name" value="Beta-gal/glucu_dom_sf"/>
</dbReference>
<dbReference type="Gene3D" id="2.60.120.260">
    <property type="entry name" value="Galactose-binding domain-like"/>
    <property type="match status" value="1"/>
</dbReference>
<dbReference type="SMART" id="SM01038">
    <property type="entry name" value="Bgal_small_N"/>
    <property type="match status" value="1"/>
</dbReference>
<dbReference type="InterPro" id="IPR006104">
    <property type="entry name" value="Glyco_hydro_2_N"/>
</dbReference>
<dbReference type="InterPro" id="IPR023230">
    <property type="entry name" value="Glyco_hydro_2_CS"/>
</dbReference>
<evidence type="ECO:0000313" key="9">
    <source>
        <dbReference type="EMBL" id="MFD0705267.1"/>
    </source>
</evidence>
<name>A0ABW2Y4U3_9BIFI</name>
<comment type="caution">
    <text evidence="9">The sequence shown here is derived from an EMBL/GenBank/DDBJ whole genome shotgun (WGS) entry which is preliminary data.</text>
</comment>
<evidence type="ECO:0000259" key="8">
    <source>
        <dbReference type="SMART" id="SM01038"/>
    </source>
</evidence>
<evidence type="ECO:0000256" key="3">
    <source>
        <dbReference type="ARBA" id="ARBA00012756"/>
    </source>
</evidence>
<dbReference type="InterPro" id="IPR006102">
    <property type="entry name" value="Ig-like_GH2"/>
</dbReference>
<keyword evidence="10" id="KW-1185">Reference proteome</keyword>
<feature type="domain" description="Beta galactosidase small chain/" evidence="8">
    <location>
        <begin position="806"/>
        <end position="1086"/>
    </location>
</feature>
<dbReference type="InterPro" id="IPR013783">
    <property type="entry name" value="Ig-like_fold"/>
</dbReference>
<evidence type="ECO:0000313" key="10">
    <source>
        <dbReference type="Proteomes" id="UP001597036"/>
    </source>
</evidence>
<dbReference type="EC" id="3.2.1.23" evidence="3 7"/>
<dbReference type="SUPFAM" id="SSF49785">
    <property type="entry name" value="Galactose-binding domain-like"/>
    <property type="match status" value="1"/>
</dbReference>
<evidence type="ECO:0000256" key="2">
    <source>
        <dbReference type="ARBA" id="ARBA00007401"/>
    </source>
</evidence>
<keyword evidence="5 7" id="KW-0326">Glycosidase</keyword>
<evidence type="ECO:0000256" key="5">
    <source>
        <dbReference type="ARBA" id="ARBA00023295"/>
    </source>
</evidence>
<dbReference type="PANTHER" id="PTHR46323">
    <property type="entry name" value="BETA-GALACTOSIDASE"/>
    <property type="match status" value="1"/>
</dbReference>
<keyword evidence="4 7" id="KW-0378">Hydrolase</keyword>